<evidence type="ECO:0000313" key="3">
    <source>
        <dbReference type="Proteomes" id="UP000192330"/>
    </source>
</evidence>
<dbReference type="PANTHER" id="PTHR35175:SF2">
    <property type="entry name" value="DUF1289 DOMAIN-CONTAINING PROTEIN"/>
    <property type="match status" value="1"/>
</dbReference>
<sequence>MKGHDVKDDIWKRDELASPCVNLCVVHPEVRLCTGCLRSIDEITRWSKMPVEERQQIMDTLPARRSKLTKRRGGRAGRLARNSTPPSPAD</sequence>
<dbReference type="AlphaFoldDB" id="A0A1W1Z7Q5"/>
<gene>
    <name evidence="2" type="ORF">SAMN06295998_101323</name>
</gene>
<evidence type="ECO:0000313" key="2">
    <source>
        <dbReference type="EMBL" id="SMC44443.1"/>
    </source>
</evidence>
<keyword evidence="3" id="KW-1185">Reference proteome</keyword>
<organism evidence="2 3">
    <name type="scientific">Primorskyibacter flagellatus</name>
    <dbReference type="NCBI Taxonomy" id="1387277"/>
    <lineage>
        <taxon>Bacteria</taxon>
        <taxon>Pseudomonadati</taxon>
        <taxon>Pseudomonadota</taxon>
        <taxon>Alphaproteobacteria</taxon>
        <taxon>Rhodobacterales</taxon>
        <taxon>Roseobacteraceae</taxon>
        <taxon>Primorskyibacter</taxon>
    </lineage>
</organism>
<reference evidence="2 3" key="1">
    <citation type="submission" date="2017-04" db="EMBL/GenBank/DDBJ databases">
        <authorList>
            <person name="Afonso C.L."/>
            <person name="Miller P.J."/>
            <person name="Scott M.A."/>
            <person name="Spackman E."/>
            <person name="Goraichik I."/>
            <person name="Dimitrov K.M."/>
            <person name="Suarez D.L."/>
            <person name="Swayne D.E."/>
        </authorList>
    </citation>
    <scope>NUCLEOTIDE SEQUENCE [LARGE SCALE GENOMIC DNA]</scope>
    <source>
        <strain evidence="2 3">CGMCC 1.12644</strain>
    </source>
</reference>
<dbReference type="STRING" id="1387277.SAMN06295998_101323"/>
<dbReference type="InterPro" id="IPR010710">
    <property type="entry name" value="DUF1289"/>
</dbReference>
<feature type="compositionally biased region" description="Basic residues" evidence="1">
    <location>
        <begin position="65"/>
        <end position="75"/>
    </location>
</feature>
<protein>
    <recommendedName>
        <fullName evidence="4">DUF1289 domain-containing protein</fullName>
    </recommendedName>
</protein>
<feature type="region of interest" description="Disordered" evidence="1">
    <location>
        <begin position="65"/>
        <end position="90"/>
    </location>
</feature>
<dbReference type="Pfam" id="PF06945">
    <property type="entry name" value="DUF1289"/>
    <property type="match status" value="1"/>
</dbReference>
<accession>A0A1W1Z7Q5</accession>
<proteinExistence type="predicted"/>
<name>A0A1W1Z7Q5_9RHOB</name>
<dbReference type="PANTHER" id="PTHR35175">
    <property type="entry name" value="DUF1289 DOMAIN-CONTAINING PROTEIN"/>
    <property type="match status" value="1"/>
</dbReference>
<dbReference type="EMBL" id="FWYD01000001">
    <property type="protein sequence ID" value="SMC44443.1"/>
    <property type="molecule type" value="Genomic_DNA"/>
</dbReference>
<evidence type="ECO:0000256" key="1">
    <source>
        <dbReference type="SAM" id="MobiDB-lite"/>
    </source>
</evidence>
<evidence type="ECO:0008006" key="4">
    <source>
        <dbReference type="Google" id="ProtNLM"/>
    </source>
</evidence>
<dbReference type="Proteomes" id="UP000192330">
    <property type="component" value="Unassembled WGS sequence"/>
</dbReference>